<dbReference type="PANTHER" id="PTHR33480:SF1">
    <property type="entry name" value="TYR RECOMBINASE DOMAIN-CONTAINING PROTEIN"/>
    <property type="match status" value="1"/>
</dbReference>
<evidence type="ECO:0008006" key="3">
    <source>
        <dbReference type="Google" id="ProtNLM"/>
    </source>
</evidence>
<dbReference type="PANTHER" id="PTHR33480">
    <property type="entry name" value="SET DOMAIN-CONTAINING PROTEIN-RELATED"/>
    <property type="match status" value="1"/>
</dbReference>
<dbReference type="AlphaFoldDB" id="A0ABD2NSV4"/>
<gene>
    <name evidence="1" type="ORF">HHI36_004901</name>
</gene>
<organism evidence="1 2">
    <name type="scientific">Cryptolaemus montrouzieri</name>
    <dbReference type="NCBI Taxonomy" id="559131"/>
    <lineage>
        <taxon>Eukaryota</taxon>
        <taxon>Metazoa</taxon>
        <taxon>Ecdysozoa</taxon>
        <taxon>Arthropoda</taxon>
        <taxon>Hexapoda</taxon>
        <taxon>Insecta</taxon>
        <taxon>Pterygota</taxon>
        <taxon>Neoptera</taxon>
        <taxon>Endopterygota</taxon>
        <taxon>Coleoptera</taxon>
        <taxon>Polyphaga</taxon>
        <taxon>Cucujiformia</taxon>
        <taxon>Coccinelloidea</taxon>
        <taxon>Coccinellidae</taxon>
        <taxon>Scymninae</taxon>
        <taxon>Scymnini</taxon>
        <taxon>Cryptolaemus</taxon>
    </lineage>
</organism>
<evidence type="ECO:0000313" key="1">
    <source>
        <dbReference type="EMBL" id="KAL3281695.1"/>
    </source>
</evidence>
<dbReference type="InterPro" id="IPR011010">
    <property type="entry name" value="DNA_brk_join_enz"/>
</dbReference>
<dbReference type="SUPFAM" id="SSF56349">
    <property type="entry name" value="DNA breaking-rejoining enzymes"/>
    <property type="match status" value="1"/>
</dbReference>
<reference evidence="1 2" key="1">
    <citation type="journal article" date="2021" name="BMC Biol.">
        <title>Horizontally acquired antibacterial genes associated with adaptive radiation of ladybird beetles.</title>
        <authorList>
            <person name="Li H.S."/>
            <person name="Tang X.F."/>
            <person name="Huang Y.H."/>
            <person name="Xu Z.Y."/>
            <person name="Chen M.L."/>
            <person name="Du X.Y."/>
            <person name="Qiu B.Y."/>
            <person name="Chen P.T."/>
            <person name="Zhang W."/>
            <person name="Slipinski A."/>
            <person name="Escalona H.E."/>
            <person name="Waterhouse R.M."/>
            <person name="Zwick A."/>
            <person name="Pang H."/>
        </authorList>
    </citation>
    <scope>NUCLEOTIDE SEQUENCE [LARGE SCALE GENOMIC DNA]</scope>
    <source>
        <strain evidence="1">SYSU2018</strain>
    </source>
</reference>
<proteinExistence type="predicted"/>
<dbReference type="EMBL" id="JABFTP020000144">
    <property type="protein sequence ID" value="KAL3281695.1"/>
    <property type="molecule type" value="Genomic_DNA"/>
</dbReference>
<evidence type="ECO:0000313" key="2">
    <source>
        <dbReference type="Proteomes" id="UP001516400"/>
    </source>
</evidence>
<sequence length="182" mass="20988">MALKVLKEKQWQKPNRLPLAEDIENFRAYVSDLANSTYIELRQGKWTPMNYRTLTECVLALTVMFNQAFGESLTLVEKIISKKFKRVVTGGKGSKPVPILFSSFTQKFIRKLLEIRHRVDIVPKTNPYLFANPKSERSWMSGYHVIRKLVTKCGAKNPSLMTSTKFRKQIATTLQLVDYGQK</sequence>
<dbReference type="Proteomes" id="UP001516400">
    <property type="component" value="Unassembled WGS sequence"/>
</dbReference>
<accession>A0ABD2NSV4</accession>
<protein>
    <recommendedName>
        <fullName evidence="3">PiggyBac transposable element-derived protein domain-containing protein</fullName>
    </recommendedName>
</protein>
<name>A0ABD2NSV4_9CUCU</name>
<comment type="caution">
    <text evidence="1">The sequence shown here is derived from an EMBL/GenBank/DDBJ whole genome shotgun (WGS) entry which is preliminary data.</text>
</comment>
<keyword evidence="2" id="KW-1185">Reference proteome</keyword>